<dbReference type="InterPro" id="IPR051459">
    <property type="entry name" value="Cytochrome_c-type_DH"/>
</dbReference>
<dbReference type="PROSITE" id="PS51007">
    <property type="entry name" value="CYTC"/>
    <property type="match status" value="2"/>
</dbReference>
<gene>
    <name evidence="6" type="ORF">ABTW24_24225</name>
</gene>
<feature type="domain" description="Cytochrome c" evidence="5">
    <location>
        <begin position="45"/>
        <end position="159"/>
    </location>
</feature>
<reference evidence="6 7" key="1">
    <citation type="submission" date="2024-06" db="EMBL/GenBank/DDBJ databases">
        <title>Soil Sphingobacterium thalpophilum.</title>
        <authorList>
            <person name="Yang J."/>
            <person name="Li J."/>
        </authorList>
    </citation>
    <scope>NUCLEOTIDE SEQUENCE [LARGE SCALE GENOMIC DNA]</scope>
    <source>
        <strain evidence="6 7">22g91tb</strain>
    </source>
</reference>
<keyword evidence="7" id="KW-1185">Reference proteome</keyword>
<evidence type="ECO:0000256" key="2">
    <source>
        <dbReference type="ARBA" id="ARBA00022723"/>
    </source>
</evidence>
<keyword evidence="2 4" id="KW-0479">Metal-binding</keyword>
<dbReference type="Proteomes" id="UP001566204">
    <property type="component" value="Unassembled WGS sequence"/>
</dbReference>
<accession>A0ABV4HK52</accession>
<dbReference type="InterPro" id="IPR009056">
    <property type="entry name" value="Cyt_c-like_dom"/>
</dbReference>
<proteinExistence type="predicted"/>
<feature type="domain" description="Cytochrome c" evidence="5">
    <location>
        <begin position="195"/>
        <end position="311"/>
    </location>
</feature>
<sequence length="324" mass="35915">MKLVKYVVVVLVGTLFVAVLAGGYIRFSKPDIGPAPQLKIERTGERIERGKYLANHVAVCMDCHSRRDWSLFSGPVASGTLGGGGEKFGKEAGFPGTVYSTNLTPYKLSLWTDGEIYRAVTGGVGKDGRALFPVMGYHRFGQMDKEDIYSIIAYLRTLPMIKNEIPEGHLDFPVSLLNRLSPMQASHQTIPSEKDSVKYGAYLVNAAGCVDCHSKQDRGKLVPGTEFAGGMEFKQPNGIVRAPNITMDPKTGIGNWSEQLFVNRFKSYADSSYKPHRLTRKELNSPMPWIMYAGMSTSDIKAIFRYLESLKPKVSSIQVRSYKP</sequence>
<keyword evidence="3 4" id="KW-0408">Iron</keyword>
<evidence type="ECO:0000256" key="1">
    <source>
        <dbReference type="ARBA" id="ARBA00022617"/>
    </source>
</evidence>
<evidence type="ECO:0000259" key="5">
    <source>
        <dbReference type="PROSITE" id="PS51007"/>
    </source>
</evidence>
<evidence type="ECO:0000256" key="4">
    <source>
        <dbReference type="PROSITE-ProRule" id="PRU00433"/>
    </source>
</evidence>
<dbReference type="SUPFAM" id="SSF46626">
    <property type="entry name" value="Cytochrome c"/>
    <property type="match status" value="2"/>
</dbReference>
<dbReference type="PANTHER" id="PTHR35008">
    <property type="entry name" value="BLL4482 PROTEIN-RELATED"/>
    <property type="match status" value="1"/>
</dbReference>
<evidence type="ECO:0000256" key="3">
    <source>
        <dbReference type="ARBA" id="ARBA00023004"/>
    </source>
</evidence>
<dbReference type="PANTHER" id="PTHR35008:SF4">
    <property type="entry name" value="BLL4482 PROTEIN"/>
    <property type="match status" value="1"/>
</dbReference>
<dbReference type="RefSeq" id="WP_370483427.1">
    <property type="nucleotide sequence ID" value="NZ_JBEOQA010000002.1"/>
</dbReference>
<protein>
    <submittedName>
        <fullName evidence="6">Cytochrome C</fullName>
    </submittedName>
</protein>
<comment type="caution">
    <text evidence="6">The sequence shown here is derived from an EMBL/GenBank/DDBJ whole genome shotgun (WGS) entry which is preliminary data.</text>
</comment>
<keyword evidence="1 4" id="KW-0349">Heme</keyword>
<dbReference type="EMBL" id="JBEOQB010000009">
    <property type="protein sequence ID" value="MEZ0454717.1"/>
    <property type="molecule type" value="Genomic_DNA"/>
</dbReference>
<organism evidence="6 7">
    <name type="scientific">Sphingobacterium thalpophilum</name>
    <dbReference type="NCBI Taxonomy" id="259"/>
    <lineage>
        <taxon>Bacteria</taxon>
        <taxon>Pseudomonadati</taxon>
        <taxon>Bacteroidota</taxon>
        <taxon>Sphingobacteriia</taxon>
        <taxon>Sphingobacteriales</taxon>
        <taxon>Sphingobacteriaceae</taxon>
        <taxon>Sphingobacterium</taxon>
    </lineage>
</organism>
<evidence type="ECO:0000313" key="6">
    <source>
        <dbReference type="EMBL" id="MEZ0454717.1"/>
    </source>
</evidence>
<dbReference type="Gene3D" id="1.10.760.10">
    <property type="entry name" value="Cytochrome c-like domain"/>
    <property type="match status" value="2"/>
</dbReference>
<name>A0ABV4HK52_9SPHI</name>
<evidence type="ECO:0000313" key="7">
    <source>
        <dbReference type="Proteomes" id="UP001566204"/>
    </source>
</evidence>
<dbReference type="InterPro" id="IPR036909">
    <property type="entry name" value="Cyt_c-like_dom_sf"/>
</dbReference>